<comment type="similarity">
    <text evidence="3">Belongs to the CAS family.</text>
</comment>
<dbReference type="GO" id="GO:0007155">
    <property type="term" value="P:cell adhesion"/>
    <property type="evidence" value="ECO:0007669"/>
    <property type="project" value="UniProtKB-KW"/>
</dbReference>
<sequence length="667" mass="72686">MEIVLAKALYDNTAECSDELAFSRGDVITVLQQDVDGSCGWWMCSLYGRKGLAPANRLQLLNVDKTQTKWKETGCGTGRGDPASIQNSNSDRSGNIYQIPSIPRNSLTSSPTYECMDPVYKPYASSVLSGSSLKMVYDVPRPGRVSLLTVDPPHAPATPDPCYDIPVPSISSSIPPLGHSTLLVGNLQKQPGYCKTLQNPKTSDWIYDVPKSPEKPGGEDGYYSTLPSGGKSGYHTKLPSMALSSARQLDDTLPPGGWLGAGCASTPSFYDPPKPSSSPLDLLSVSITQRDHHLPLECRGDSGPTYNHLHARGRLHRGRMGLVARALGTQPGTSDALLQEDNDEDRKRTATCLSKADNKQRISTASTSSSSSSSSCDSMALCSSSPELNREVCLGQEEACKRLLLLQQDVCRDVPRLMEFVSSSWRSREHLEKHLTEIRSAAEGVAFSVSSFLTFALDVKGNIQRLTDSNLQSRLQRLLSVIEDSGLILQQSVSSLAESGWSLPLLAQDPTQNHTLDQLDRLVMVTRTLPEDIKRLVSMINANAKLLFRTTEKRDTDGSGGNDSNTSSSNTSASNTSTFPTESNNKMLVERAHDDSGTDDNDYVQLQTKKVFEKQQSKILWGKLKQNIASIKSEGGPGLRVPGGEFGCFWEVLSSPDHQRTLPRSDL</sequence>
<evidence type="ECO:0000259" key="11">
    <source>
        <dbReference type="PROSITE" id="PS50002"/>
    </source>
</evidence>
<dbReference type="CDD" id="cd11844">
    <property type="entry name" value="SH3_CAS"/>
    <property type="match status" value="1"/>
</dbReference>
<dbReference type="InterPro" id="IPR014928">
    <property type="entry name" value="Serine_rich_dom"/>
</dbReference>
<keyword evidence="7" id="KW-0130">Cell adhesion</keyword>
<dbReference type="Proteomes" id="UP001557470">
    <property type="component" value="Unassembled WGS sequence"/>
</dbReference>
<comment type="subcellular location">
    <subcellularLocation>
        <location evidence="1">Cell junction</location>
        <location evidence="1">Focal adhesion</location>
    </subcellularLocation>
    <subcellularLocation>
        <location evidence="2">Cytoplasm</location>
    </subcellularLocation>
</comment>
<accession>A0ABD0XG35</accession>
<comment type="caution">
    <text evidence="12">The sequence shown here is derived from an EMBL/GenBank/DDBJ whole genome shotgun (WGS) entry which is preliminary data.</text>
</comment>
<dbReference type="Gene3D" id="2.30.30.40">
    <property type="entry name" value="SH3 Domains"/>
    <property type="match status" value="1"/>
</dbReference>
<dbReference type="PRINTS" id="PR00452">
    <property type="entry name" value="SH3DOMAIN"/>
</dbReference>
<keyword evidence="5" id="KW-0963">Cytoplasm</keyword>
<dbReference type="PANTHER" id="PTHR10654:SF19">
    <property type="entry name" value="CAS SCAFFOLDING PROTEIN FAMILY MEMBER 4"/>
    <property type="match status" value="1"/>
</dbReference>
<evidence type="ECO:0000313" key="12">
    <source>
        <dbReference type="EMBL" id="KAL1007853.1"/>
    </source>
</evidence>
<keyword evidence="8" id="KW-0965">Cell junction</keyword>
<feature type="region of interest" description="Disordered" evidence="10">
    <location>
        <begin position="205"/>
        <end position="228"/>
    </location>
</feature>
<dbReference type="GO" id="GO:0005925">
    <property type="term" value="C:focal adhesion"/>
    <property type="evidence" value="ECO:0007669"/>
    <property type="project" value="UniProtKB-SubCell"/>
</dbReference>
<keyword evidence="4 9" id="KW-0728">SH3 domain</keyword>
<keyword evidence="13" id="KW-1185">Reference proteome</keyword>
<keyword evidence="6" id="KW-0597">Phosphoprotein</keyword>
<proteinExistence type="inferred from homology"/>
<evidence type="ECO:0000256" key="6">
    <source>
        <dbReference type="ARBA" id="ARBA00022553"/>
    </source>
</evidence>
<evidence type="ECO:0000256" key="1">
    <source>
        <dbReference type="ARBA" id="ARBA00004246"/>
    </source>
</evidence>
<dbReference type="Gene3D" id="1.20.120.830">
    <property type="entry name" value="Serine-rich domain"/>
    <property type="match status" value="1"/>
</dbReference>
<dbReference type="Pfam" id="PF08824">
    <property type="entry name" value="Serine_rich"/>
    <property type="match status" value="1"/>
</dbReference>
<dbReference type="GO" id="GO:0005737">
    <property type="term" value="C:cytoplasm"/>
    <property type="evidence" value="ECO:0007669"/>
    <property type="project" value="UniProtKB-SubCell"/>
</dbReference>
<dbReference type="FunFam" id="1.20.120.830:FF:000001">
    <property type="entry name" value="BCAR1 scaffold protein, Cas family member"/>
    <property type="match status" value="1"/>
</dbReference>
<dbReference type="Pfam" id="PF14604">
    <property type="entry name" value="SH3_9"/>
    <property type="match status" value="1"/>
</dbReference>
<dbReference type="InterPro" id="IPR036028">
    <property type="entry name" value="SH3-like_dom_sf"/>
</dbReference>
<dbReference type="InterPro" id="IPR038319">
    <property type="entry name" value="Serine_rich_sf"/>
</dbReference>
<dbReference type="PANTHER" id="PTHR10654">
    <property type="entry name" value="CAS SCAFFOLDING PROTEIN"/>
    <property type="match status" value="1"/>
</dbReference>
<dbReference type="EMBL" id="JAGEUA010000002">
    <property type="protein sequence ID" value="KAL1007853.1"/>
    <property type="molecule type" value="Genomic_DNA"/>
</dbReference>
<feature type="compositionally biased region" description="Low complexity" evidence="10">
    <location>
        <begin position="363"/>
        <end position="377"/>
    </location>
</feature>
<dbReference type="InterPro" id="IPR037362">
    <property type="entry name" value="CAS_fam"/>
</dbReference>
<feature type="domain" description="SH3" evidence="11">
    <location>
        <begin position="1"/>
        <end position="63"/>
    </location>
</feature>
<evidence type="ECO:0000256" key="10">
    <source>
        <dbReference type="SAM" id="MobiDB-lite"/>
    </source>
</evidence>
<name>A0ABD0XG35_UMBPY</name>
<dbReference type="SUPFAM" id="SSF50044">
    <property type="entry name" value="SH3-domain"/>
    <property type="match status" value="1"/>
</dbReference>
<evidence type="ECO:0000256" key="9">
    <source>
        <dbReference type="PROSITE-ProRule" id="PRU00192"/>
    </source>
</evidence>
<evidence type="ECO:0000256" key="5">
    <source>
        <dbReference type="ARBA" id="ARBA00022490"/>
    </source>
</evidence>
<evidence type="ECO:0000256" key="8">
    <source>
        <dbReference type="ARBA" id="ARBA00022949"/>
    </source>
</evidence>
<evidence type="ECO:0000256" key="4">
    <source>
        <dbReference type="ARBA" id="ARBA00022443"/>
    </source>
</evidence>
<protein>
    <recommendedName>
        <fullName evidence="11">SH3 domain-containing protein</fullName>
    </recommendedName>
</protein>
<gene>
    <name evidence="12" type="ORF">UPYG_G00092480</name>
</gene>
<feature type="compositionally biased region" description="Polar residues" evidence="10">
    <location>
        <begin position="84"/>
        <end position="96"/>
    </location>
</feature>
<organism evidence="12 13">
    <name type="scientific">Umbra pygmaea</name>
    <name type="common">Eastern mudminnow</name>
    <dbReference type="NCBI Taxonomy" id="75934"/>
    <lineage>
        <taxon>Eukaryota</taxon>
        <taxon>Metazoa</taxon>
        <taxon>Chordata</taxon>
        <taxon>Craniata</taxon>
        <taxon>Vertebrata</taxon>
        <taxon>Euteleostomi</taxon>
        <taxon>Actinopterygii</taxon>
        <taxon>Neopterygii</taxon>
        <taxon>Teleostei</taxon>
        <taxon>Protacanthopterygii</taxon>
        <taxon>Esociformes</taxon>
        <taxon>Umbridae</taxon>
        <taxon>Umbra</taxon>
    </lineage>
</organism>
<reference evidence="12 13" key="1">
    <citation type="submission" date="2024-06" db="EMBL/GenBank/DDBJ databases">
        <authorList>
            <person name="Pan Q."/>
            <person name="Wen M."/>
            <person name="Jouanno E."/>
            <person name="Zahm M."/>
            <person name="Klopp C."/>
            <person name="Cabau C."/>
            <person name="Louis A."/>
            <person name="Berthelot C."/>
            <person name="Parey E."/>
            <person name="Roest Crollius H."/>
            <person name="Montfort J."/>
            <person name="Robinson-Rechavi M."/>
            <person name="Bouchez O."/>
            <person name="Lampietro C."/>
            <person name="Lopez Roques C."/>
            <person name="Donnadieu C."/>
            <person name="Postlethwait J."/>
            <person name="Bobe J."/>
            <person name="Verreycken H."/>
            <person name="Guiguen Y."/>
        </authorList>
    </citation>
    <scope>NUCLEOTIDE SEQUENCE [LARGE SCALE GENOMIC DNA]</scope>
    <source>
        <strain evidence="12">Up_M1</strain>
        <tissue evidence="12">Testis</tissue>
    </source>
</reference>
<feature type="region of interest" description="Disordered" evidence="10">
    <location>
        <begin position="72"/>
        <end position="96"/>
    </location>
</feature>
<dbReference type="FunFam" id="2.30.30.40:FF:000009">
    <property type="entry name" value="Breast cancer anti-estrogen resistance 1"/>
    <property type="match status" value="1"/>
</dbReference>
<feature type="region of interest" description="Disordered" evidence="10">
    <location>
        <begin position="354"/>
        <end position="377"/>
    </location>
</feature>
<feature type="compositionally biased region" description="Low complexity" evidence="10">
    <location>
        <begin position="562"/>
        <end position="578"/>
    </location>
</feature>
<evidence type="ECO:0000256" key="7">
    <source>
        <dbReference type="ARBA" id="ARBA00022889"/>
    </source>
</evidence>
<feature type="region of interest" description="Disordered" evidence="10">
    <location>
        <begin position="551"/>
        <end position="584"/>
    </location>
</feature>
<dbReference type="InterPro" id="IPR001452">
    <property type="entry name" value="SH3_domain"/>
</dbReference>
<dbReference type="AlphaFoldDB" id="A0ABD0XG35"/>
<dbReference type="SMART" id="SM00326">
    <property type="entry name" value="SH3"/>
    <property type="match status" value="1"/>
</dbReference>
<dbReference type="PROSITE" id="PS50002">
    <property type="entry name" value="SH3"/>
    <property type="match status" value="1"/>
</dbReference>
<evidence type="ECO:0000313" key="13">
    <source>
        <dbReference type="Proteomes" id="UP001557470"/>
    </source>
</evidence>
<evidence type="ECO:0000256" key="2">
    <source>
        <dbReference type="ARBA" id="ARBA00004496"/>
    </source>
</evidence>
<evidence type="ECO:0000256" key="3">
    <source>
        <dbReference type="ARBA" id="ARBA00007848"/>
    </source>
</evidence>